<proteinExistence type="predicted"/>
<dbReference type="AlphaFoldDB" id="A0A419Q383"/>
<name>A0A419Q383_CLOSI</name>
<reference evidence="1 2" key="2">
    <citation type="journal article" date="2021" name="Genomics">
        <title>High-quality reference genome for Clonorchis sinensis.</title>
        <authorList>
            <person name="Young N.D."/>
            <person name="Stroehlein A.J."/>
            <person name="Kinkar L."/>
            <person name="Wang T."/>
            <person name="Sohn W.M."/>
            <person name="Chang B.C.H."/>
            <person name="Kaur P."/>
            <person name="Weisz D."/>
            <person name="Dudchenko O."/>
            <person name="Aiden E.L."/>
            <person name="Korhonen P.K."/>
            <person name="Gasser R.B."/>
        </authorList>
    </citation>
    <scope>NUCLEOTIDE SEQUENCE [LARGE SCALE GENOMIC DNA]</scope>
    <source>
        <strain evidence="1">Cs-k2</strain>
    </source>
</reference>
<sequence>MHLGNPGTLELWIAYTYGVVLAPDEVVSGVRSHGSTEIIFEHCGFLGLFHFLGFPCSPYFTVGSHTHFQLTSDNSSHRFMSATVRSDIQCLSALSAALTQAKFPALCKEVAISSQSMPSESSVRASAACPGFFRVRTLKAARYTGCRGLKIDLEIPKDVGVITNESTRTSYINRSTEGGAIDFDSCDGTCQMAQWLEREFTDRKIRGSNPASASRFPLFRLGQPGSIPALVPPGGMTARH</sequence>
<dbReference type="EMBL" id="NIRI02000042">
    <property type="protein sequence ID" value="KAG5451760.1"/>
    <property type="molecule type" value="Genomic_DNA"/>
</dbReference>
<dbReference type="Proteomes" id="UP000286415">
    <property type="component" value="Unassembled WGS sequence"/>
</dbReference>
<organism evidence="1 2">
    <name type="scientific">Clonorchis sinensis</name>
    <name type="common">Chinese liver fluke</name>
    <dbReference type="NCBI Taxonomy" id="79923"/>
    <lineage>
        <taxon>Eukaryota</taxon>
        <taxon>Metazoa</taxon>
        <taxon>Spiralia</taxon>
        <taxon>Lophotrochozoa</taxon>
        <taxon>Platyhelminthes</taxon>
        <taxon>Trematoda</taxon>
        <taxon>Digenea</taxon>
        <taxon>Opisthorchiida</taxon>
        <taxon>Opisthorchiata</taxon>
        <taxon>Opisthorchiidae</taxon>
        <taxon>Clonorchis</taxon>
    </lineage>
</organism>
<keyword evidence="2" id="KW-1185">Reference proteome</keyword>
<accession>A0A419Q383</accession>
<comment type="caution">
    <text evidence="1">The sequence shown here is derived from an EMBL/GenBank/DDBJ whole genome shotgun (WGS) entry which is preliminary data.</text>
</comment>
<dbReference type="OrthoDB" id="10051416at2759"/>
<protein>
    <submittedName>
        <fullName evidence="1">Uncharacterized protein</fullName>
    </submittedName>
</protein>
<dbReference type="InParanoid" id="A0A419Q383"/>
<reference evidence="1 2" key="1">
    <citation type="journal article" date="2018" name="Biotechnol. Adv.">
        <title>Improved genomic resources and new bioinformatic workflow for the carcinogenic parasite Clonorchis sinensis: Biotechnological implications.</title>
        <authorList>
            <person name="Wang D."/>
            <person name="Korhonen P.K."/>
            <person name="Gasser R.B."/>
            <person name="Young N.D."/>
        </authorList>
    </citation>
    <scope>NUCLEOTIDE SEQUENCE [LARGE SCALE GENOMIC DNA]</scope>
    <source>
        <strain evidence="1">Cs-k2</strain>
    </source>
</reference>
<gene>
    <name evidence="1" type="ORF">CSKR_109191</name>
</gene>
<evidence type="ECO:0000313" key="1">
    <source>
        <dbReference type="EMBL" id="KAG5451760.1"/>
    </source>
</evidence>
<evidence type="ECO:0000313" key="2">
    <source>
        <dbReference type="Proteomes" id="UP000286415"/>
    </source>
</evidence>